<feature type="signal peptide" evidence="3">
    <location>
        <begin position="1"/>
        <end position="22"/>
    </location>
</feature>
<feature type="chain" id="PRO_5046878601" evidence="3">
    <location>
        <begin position="23"/>
        <end position="391"/>
    </location>
</feature>
<name>A0ABY1KNU4_9FLAO</name>
<dbReference type="InterPro" id="IPR018976">
    <property type="entry name" value="Imelysin-like"/>
</dbReference>
<dbReference type="EMBL" id="FTOB01000001">
    <property type="protein sequence ID" value="SIS40593.1"/>
    <property type="molecule type" value="Genomic_DNA"/>
</dbReference>
<dbReference type="Proteomes" id="UP000185728">
    <property type="component" value="Unassembled WGS sequence"/>
</dbReference>
<proteinExistence type="predicted"/>
<dbReference type="InterPro" id="IPR038352">
    <property type="entry name" value="Imelysin_sf"/>
</dbReference>
<evidence type="ECO:0000313" key="6">
    <source>
        <dbReference type="Proteomes" id="UP000185728"/>
    </source>
</evidence>
<comment type="subcellular location">
    <subcellularLocation>
        <location evidence="1">Cell envelope</location>
    </subcellularLocation>
</comment>
<dbReference type="Gene3D" id="1.20.1420.20">
    <property type="entry name" value="M75 peptidase, HXXE motif"/>
    <property type="match status" value="1"/>
</dbReference>
<evidence type="ECO:0000256" key="1">
    <source>
        <dbReference type="ARBA" id="ARBA00004196"/>
    </source>
</evidence>
<comment type="caution">
    <text evidence="5">The sequence shown here is derived from an EMBL/GenBank/DDBJ whole genome shotgun (WGS) entry which is preliminary data.</text>
</comment>
<feature type="domain" description="Imelysin-like" evidence="4">
    <location>
        <begin position="51"/>
        <end position="375"/>
    </location>
</feature>
<sequence length="391" mass="42411">MKRPISRLYAISALALVLSACSSDDNSTPDIDKEKLLLRAEAIENYADIVQANYVDALTDAQALQTAIDTFVADPTEANFEAAKTAWLASRESYGTTEAFRFANGPIDSGDTEDLEGLLNSWPMDEAYVDYVEGDADAGLINHDNATFEITKENLVVKNGEGDTEENVSVGYHAIEFLLWGQDNTDPSEKLSGQRPYTDYVDGGTAANQDRRRTYLQLTAELLVDDLQEVVDAWSTSYRATFLALSEEEALNNILGSIAELSSSELAVERMAVALKNQDQEDEHSCFSDNTHRDIRLNFEGIKNVYTGSYGTVSGVSLADLIKEADADLASELDILLAAAETAVNGTAIPFDFAIAQGKTSVEGAKVQAAVVALTDFGNKLLEAKQALEID</sequence>
<evidence type="ECO:0000259" key="4">
    <source>
        <dbReference type="Pfam" id="PF09375"/>
    </source>
</evidence>
<gene>
    <name evidence="5" type="ORF">SAMN05421766_101604</name>
</gene>
<dbReference type="Pfam" id="PF09375">
    <property type="entry name" value="Peptidase_M75"/>
    <property type="match status" value="1"/>
</dbReference>
<keyword evidence="6" id="KW-1185">Reference proteome</keyword>
<protein>
    <submittedName>
        <fullName evidence="5">Iron-regulated protein</fullName>
    </submittedName>
</protein>
<evidence type="ECO:0000313" key="5">
    <source>
        <dbReference type="EMBL" id="SIS40593.1"/>
    </source>
</evidence>
<dbReference type="CDD" id="cd14657">
    <property type="entry name" value="Imelysin_IrpA-like"/>
    <property type="match status" value="1"/>
</dbReference>
<dbReference type="PROSITE" id="PS51257">
    <property type="entry name" value="PROKAR_LIPOPROTEIN"/>
    <property type="match status" value="1"/>
</dbReference>
<dbReference type="RefSeq" id="WP_076453439.1">
    <property type="nucleotide sequence ID" value="NZ_FTOB01000001.1"/>
</dbReference>
<accession>A0ABY1KNU4</accession>
<reference evidence="5 6" key="1">
    <citation type="submission" date="2017-01" db="EMBL/GenBank/DDBJ databases">
        <authorList>
            <person name="Varghese N."/>
            <person name="Submissions S."/>
        </authorList>
    </citation>
    <scope>NUCLEOTIDE SEQUENCE [LARGE SCALE GENOMIC DNA]</scope>
    <source>
        <strain evidence="5 6">DSM 2061</strain>
    </source>
</reference>
<evidence type="ECO:0000256" key="2">
    <source>
        <dbReference type="ARBA" id="ARBA00022729"/>
    </source>
</evidence>
<keyword evidence="2 3" id="KW-0732">Signal</keyword>
<organism evidence="5 6">
    <name type="scientific">Zobellia uliginosa</name>
    <dbReference type="NCBI Taxonomy" id="143224"/>
    <lineage>
        <taxon>Bacteria</taxon>
        <taxon>Pseudomonadati</taxon>
        <taxon>Bacteroidota</taxon>
        <taxon>Flavobacteriia</taxon>
        <taxon>Flavobacteriales</taxon>
        <taxon>Flavobacteriaceae</taxon>
        <taxon>Zobellia</taxon>
    </lineage>
</organism>
<evidence type="ECO:0000256" key="3">
    <source>
        <dbReference type="SAM" id="SignalP"/>
    </source>
</evidence>